<dbReference type="SMART" id="SM00382">
    <property type="entry name" value="AAA"/>
    <property type="match status" value="1"/>
</dbReference>
<dbReference type="InterPro" id="IPR039421">
    <property type="entry name" value="Type_1_exporter"/>
</dbReference>
<dbReference type="RefSeq" id="WP_007147764.1">
    <property type="nucleotide sequence ID" value="NZ_AKCI01000001.1"/>
</dbReference>
<dbReference type="PANTHER" id="PTHR43394">
    <property type="entry name" value="ATP-DEPENDENT PERMEASE MDL1, MITOCHONDRIAL"/>
    <property type="match status" value="1"/>
</dbReference>
<evidence type="ECO:0000256" key="7">
    <source>
        <dbReference type="ARBA" id="ARBA00023136"/>
    </source>
</evidence>
<evidence type="ECO:0000259" key="13">
    <source>
        <dbReference type="PROSITE" id="PS50893"/>
    </source>
</evidence>
<evidence type="ECO:0000256" key="6">
    <source>
        <dbReference type="ARBA" id="ARBA00022989"/>
    </source>
</evidence>
<evidence type="ECO:0000313" key="16">
    <source>
        <dbReference type="Proteomes" id="UP000006415"/>
    </source>
</evidence>
<dbReference type="FunFam" id="3.40.50.300:FF:000287">
    <property type="entry name" value="Multidrug ABC transporter ATP-binding protein"/>
    <property type="match status" value="1"/>
</dbReference>
<feature type="transmembrane region" description="Helical" evidence="12">
    <location>
        <begin position="205"/>
        <end position="224"/>
    </location>
</feature>
<dbReference type="InterPro" id="IPR027417">
    <property type="entry name" value="P-loop_NTPase"/>
</dbReference>
<comment type="similarity">
    <text evidence="9">Belongs to the ABC transporter superfamily. Lipid exporter (TC 3.A.1.106) family.</text>
</comment>
<dbReference type="InterPro" id="IPR011527">
    <property type="entry name" value="ABC1_TM_dom"/>
</dbReference>
<dbReference type="GO" id="GO:0015421">
    <property type="term" value="F:ABC-type oligopeptide transporter activity"/>
    <property type="evidence" value="ECO:0007669"/>
    <property type="project" value="TreeGrafter"/>
</dbReference>
<dbReference type="PANTHER" id="PTHR43394:SF1">
    <property type="entry name" value="ATP-BINDING CASSETTE SUB-FAMILY B MEMBER 10, MITOCHONDRIAL"/>
    <property type="match status" value="1"/>
</dbReference>
<keyword evidence="4" id="KW-0547">Nucleotide-binding</keyword>
<dbReference type="AlphaFoldDB" id="J0D4C5"/>
<dbReference type="Pfam" id="PF00005">
    <property type="entry name" value="ABC_tran"/>
    <property type="match status" value="1"/>
</dbReference>
<dbReference type="EMBL" id="AGZS01000003">
    <property type="protein sequence ID" value="EJD64825.1"/>
    <property type="molecule type" value="Genomic_DNA"/>
</dbReference>
<dbReference type="GO" id="GO:0005886">
    <property type="term" value="C:plasma membrane"/>
    <property type="evidence" value="ECO:0007669"/>
    <property type="project" value="UniProtKB-SubCell"/>
</dbReference>
<dbReference type="GO" id="GO:0016887">
    <property type="term" value="F:ATP hydrolysis activity"/>
    <property type="evidence" value="ECO:0007669"/>
    <property type="project" value="InterPro"/>
</dbReference>
<feature type="transmembrane region" description="Helical" evidence="12">
    <location>
        <begin position="78"/>
        <end position="100"/>
    </location>
</feature>
<feature type="transmembrane region" description="Helical" evidence="12">
    <location>
        <begin position="120"/>
        <end position="144"/>
    </location>
</feature>
<feature type="compositionally biased region" description="Polar residues" evidence="11">
    <location>
        <begin position="1"/>
        <end position="19"/>
    </location>
</feature>
<evidence type="ECO:0000256" key="12">
    <source>
        <dbReference type="SAM" id="Phobius"/>
    </source>
</evidence>
<dbReference type="SUPFAM" id="SSF52540">
    <property type="entry name" value="P-loop containing nucleoside triphosphate hydrolases"/>
    <property type="match status" value="1"/>
</dbReference>
<keyword evidence="7 12" id="KW-0472">Membrane</keyword>
<dbReference type="PROSITE" id="PS00211">
    <property type="entry name" value="ABC_TRANSPORTER_1"/>
    <property type="match status" value="1"/>
</dbReference>
<feature type="region of interest" description="Disordered" evidence="11">
    <location>
        <begin position="1"/>
        <end position="60"/>
    </location>
</feature>
<accession>J0D4C5</accession>
<dbReference type="OrthoDB" id="9806127at2"/>
<dbReference type="InterPro" id="IPR017871">
    <property type="entry name" value="ABC_transporter-like_CS"/>
</dbReference>
<gene>
    <name evidence="15" type="ORF">HMPREF9156_00700</name>
</gene>
<evidence type="ECO:0000256" key="5">
    <source>
        <dbReference type="ARBA" id="ARBA00022840"/>
    </source>
</evidence>
<sequence length="721" mass="78597">MANNPAETPNTAHVGSETGSPVHEDKKVTGNNQNNTGIKKNRNEAGSYGRPGSRGPRRSRIRKGTLSRLMRYIFAYRWQMSVVVVCIILSAVANAAMGLFLQRLIDSYILPLVGKANPNFIPLVQALGVMAIIFTAGILSTLLYNRILVRVEQGVLKTIRDDMFVHQQALPIKYFDTHLHGDVMSFYTNDTDALRQAISQSFPQMFSSIMSMLAAFFAMLAISAPLTGFLIVFTVILLIAISKIAAASGRYFVSQQRRLGDVNGYIEEAINGQKVIKVFTHEEATQETFDGKNSDLYEASSQANYYGNITMPAVNNMSYLLYVLLAVVGAASALGGFPNFSLTGSHALTIGGIISFLTLSRSFTNPIGLISNQFSFVLMALAGASRIFGLLDEQPETNTGDVTLIKAHVAEDGTITQAAHHTENWAWRVPEGVEVDGNVADVTVANTGVSMLPRDRASSVASLAGTPKKKAASAYTLLRGDIRFNDVNFSYEPGHEILHNISLYAKPGQKVALVGATGAGKTTITNLINRFYDIDSGTILYDGINIKDINKKDLRQSLGIVLQDVNLFTGTVMDNIRYGKLDATDDECIAAARLANADGFIRMLPHGYETILKGDGSGLSQGQRQLVSIARAAVADPPVMILDEATSSIDTRTEQIVQAGMDALMEGRTVFVIAHRLSTIRNADVIMVMDHGRIIERGTHEQLLEQRGEYYQLYTGAFELE</sequence>
<evidence type="ECO:0000256" key="4">
    <source>
        <dbReference type="ARBA" id="ARBA00022741"/>
    </source>
</evidence>
<evidence type="ECO:0000256" key="3">
    <source>
        <dbReference type="ARBA" id="ARBA00022692"/>
    </source>
</evidence>
<protein>
    <recommendedName>
        <fullName evidence="10">Fatty acid ABC transporter ATP-binding/permease protein</fullName>
    </recommendedName>
</protein>
<feature type="domain" description="ABC transmembrane type-1" evidence="14">
    <location>
        <begin position="82"/>
        <end position="379"/>
    </location>
</feature>
<name>J0D4C5_9BIFI</name>
<evidence type="ECO:0000256" key="8">
    <source>
        <dbReference type="ARBA" id="ARBA00055053"/>
    </source>
</evidence>
<reference evidence="15 16" key="1">
    <citation type="submission" date="2012-01" db="EMBL/GenBank/DDBJ databases">
        <title>The Genome Sequence of Scardovia wiggsiae F0424.</title>
        <authorList>
            <consortium name="The Broad Institute Genome Sequencing Platform"/>
            <person name="Earl A."/>
            <person name="Ward D."/>
            <person name="Feldgarden M."/>
            <person name="Gevers D."/>
            <person name="Izard J."/>
            <person name="Ganesan A."/>
            <person name="Baranova O.V."/>
            <person name="Blanton J.M."/>
            <person name="Tanner A.C."/>
            <person name="Mathney J."/>
            <person name="Dewhirst F.E."/>
            <person name="Young S.K."/>
            <person name="Zeng Q."/>
            <person name="Gargeya S."/>
            <person name="Fitzgerald M."/>
            <person name="Haas B."/>
            <person name="Abouelleil A."/>
            <person name="Alvarado L."/>
            <person name="Arachchi H.M."/>
            <person name="Berlin A."/>
            <person name="Chapman S.B."/>
            <person name="Gearin G."/>
            <person name="Goldberg J."/>
            <person name="Griggs A."/>
            <person name="Gujja S."/>
            <person name="Hansen M."/>
            <person name="Heiman D."/>
            <person name="Howarth C."/>
            <person name="Larimer J."/>
            <person name="Lui A."/>
            <person name="MacDonald P.J.P."/>
            <person name="McCowen C."/>
            <person name="Montmayeur A."/>
            <person name="Murphy C."/>
            <person name="Neiman D."/>
            <person name="Pearson M."/>
            <person name="Priest M."/>
            <person name="Roberts A."/>
            <person name="Saif S."/>
            <person name="Shea T."/>
            <person name="Sisk P."/>
            <person name="Stolte C."/>
            <person name="Sykes S."/>
            <person name="Wortman J."/>
            <person name="Nusbaum C."/>
            <person name="Birren B."/>
        </authorList>
    </citation>
    <scope>NUCLEOTIDE SEQUENCE [LARGE SCALE GENOMIC DNA]</scope>
    <source>
        <strain evidence="15 16">F0424</strain>
    </source>
</reference>
<dbReference type="InterPro" id="IPR003439">
    <property type="entry name" value="ABC_transporter-like_ATP-bd"/>
</dbReference>
<feature type="transmembrane region" description="Helical" evidence="12">
    <location>
        <begin position="319"/>
        <end position="337"/>
    </location>
</feature>
<dbReference type="eggNOG" id="COG1132">
    <property type="taxonomic scope" value="Bacteria"/>
</dbReference>
<evidence type="ECO:0000256" key="11">
    <source>
        <dbReference type="SAM" id="MobiDB-lite"/>
    </source>
</evidence>
<dbReference type="PROSITE" id="PS50929">
    <property type="entry name" value="ABC_TM1F"/>
    <property type="match status" value="1"/>
</dbReference>
<evidence type="ECO:0000256" key="2">
    <source>
        <dbReference type="ARBA" id="ARBA00022448"/>
    </source>
</evidence>
<comment type="function">
    <text evidence="8">ABC transporter involved in fatty acid import. Transmembrane domains (TMD) form a pore in the membrane and the ATP-binding domain (NBD) is responsible for energy generation.</text>
</comment>
<evidence type="ECO:0000256" key="10">
    <source>
        <dbReference type="ARBA" id="ARBA00071747"/>
    </source>
</evidence>
<dbReference type="Pfam" id="PF00664">
    <property type="entry name" value="ABC_membrane"/>
    <property type="match status" value="1"/>
</dbReference>
<feature type="domain" description="ABC transporter" evidence="13">
    <location>
        <begin position="482"/>
        <end position="716"/>
    </location>
</feature>
<evidence type="ECO:0000256" key="9">
    <source>
        <dbReference type="ARBA" id="ARBA00061644"/>
    </source>
</evidence>
<keyword evidence="6 12" id="KW-1133">Transmembrane helix</keyword>
<evidence type="ECO:0000256" key="1">
    <source>
        <dbReference type="ARBA" id="ARBA00004651"/>
    </source>
</evidence>
<keyword evidence="16" id="KW-1185">Reference proteome</keyword>
<dbReference type="PROSITE" id="PS50893">
    <property type="entry name" value="ABC_TRANSPORTER_2"/>
    <property type="match status" value="1"/>
</dbReference>
<evidence type="ECO:0000259" key="14">
    <source>
        <dbReference type="PROSITE" id="PS50929"/>
    </source>
</evidence>
<dbReference type="InterPro" id="IPR036640">
    <property type="entry name" value="ABC1_TM_sf"/>
</dbReference>
<comment type="subcellular location">
    <subcellularLocation>
        <location evidence="1">Cell membrane</location>
        <topology evidence="1">Multi-pass membrane protein</topology>
    </subcellularLocation>
</comment>
<feature type="transmembrane region" description="Helical" evidence="12">
    <location>
        <begin position="230"/>
        <end position="253"/>
    </location>
</feature>
<comment type="caution">
    <text evidence="15">The sequence shown here is derived from an EMBL/GenBank/DDBJ whole genome shotgun (WGS) entry which is preliminary data.</text>
</comment>
<dbReference type="Proteomes" id="UP000006415">
    <property type="component" value="Unassembled WGS sequence"/>
</dbReference>
<keyword evidence="2" id="KW-0813">Transport</keyword>
<dbReference type="STRING" id="857290.HMPREF9156_00700"/>
<keyword evidence="3 12" id="KW-0812">Transmembrane</keyword>
<dbReference type="SUPFAM" id="SSF90123">
    <property type="entry name" value="ABC transporter transmembrane region"/>
    <property type="match status" value="1"/>
</dbReference>
<dbReference type="Gene3D" id="3.40.50.300">
    <property type="entry name" value="P-loop containing nucleotide triphosphate hydrolases"/>
    <property type="match status" value="1"/>
</dbReference>
<dbReference type="CDD" id="cd03254">
    <property type="entry name" value="ABCC_Glucan_exporter_like"/>
    <property type="match status" value="1"/>
</dbReference>
<dbReference type="HOGENOM" id="CLU_000604_84_4_11"/>
<evidence type="ECO:0000313" key="15">
    <source>
        <dbReference type="EMBL" id="EJD64825.1"/>
    </source>
</evidence>
<proteinExistence type="inferred from homology"/>
<organism evidence="15 16">
    <name type="scientific">Scardovia wiggsiae F0424</name>
    <dbReference type="NCBI Taxonomy" id="857290"/>
    <lineage>
        <taxon>Bacteria</taxon>
        <taxon>Bacillati</taxon>
        <taxon>Actinomycetota</taxon>
        <taxon>Actinomycetes</taxon>
        <taxon>Bifidobacteriales</taxon>
        <taxon>Bifidobacteriaceae</taxon>
        <taxon>Scardovia</taxon>
    </lineage>
</organism>
<dbReference type="CDD" id="cd18547">
    <property type="entry name" value="ABC_6TM_Tm288_like"/>
    <property type="match status" value="1"/>
</dbReference>
<dbReference type="Gene3D" id="1.20.1560.10">
    <property type="entry name" value="ABC transporter type 1, transmembrane domain"/>
    <property type="match status" value="1"/>
</dbReference>
<keyword evidence="5" id="KW-0067">ATP-binding</keyword>
<dbReference type="InterPro" id="IPR003593">
    <property type="entry name" value="AAA+_ATPase"/>
</dbReference>
<dbReference type="GO" id="GO:0005524">
    <property type="term" value="F:ATP binding"/>
    <property type="evidence" value="ECO:0007669"/>
    <property type="project" value="UniProtKB-KW"/>
</dbReference>
<feature type="compositionally biased region" description="Polar residues" evidence="11">
    <location>
        <begin position="29"/>
        <end position="38"/>
    </location>
</feature>